<evidence type="ECO:0000313" key="3">
    <source>
        <dbReference type="Proteomes" id="UP000035016"/>
    </source>
</evidence>
<dbReference type="Gene3D" id="2.110.10.10">
    <property type="entry name" value="Hemopexin-like domain"/>
    <property type="match status" value="1"/>
</dbReference>
<dbReference type="PROSITE" id="PS51642">
    <property type="entry name" value="HEMOPEXIN_2"/>
    <property type="match status" value="1"/>
</dbReference>
<name>A0A0F7VLP4_STRLW</name>
<gene>
    <name evidence="2" type="primary">sle_11020</name>
</gene>
<dbReference type="SMART" id="SM00120">
    <property type="entry name" value="HX"/>
    <property type="match status" value="1"/>
</dbReference>
<evidence type="ECO:0000256" key="1">
    <source>
        <dbReference type="SAM" id="MobiDB-lite"/>
    </source>
</evidence>
<feature type="region of interest" description="Disordered" evidence="1">
    <location>
        <begin position="90"/>
        <end position="114"/>
    </location>
</feature>
<accession>A0A0F7VLP4</accession>
<sequence>MTRPRSGPLPTSFAAGMDAAINWGDGRAFFFKGSKYVRYDIETNFVDHHICPRDIAEGWPDFPAAFKSGGDAAVNYLDYDNVRRRYARVTSCRSPKRENGGSRSGPDSPDRSTT</sequence>
<dbReference type="Proteomes" id="UP000035016">
    <property type="component" value="Chromosome Chromosome"/>
</dbReference>
<dbReference type="InterPro" id="IPR036375">
    <property type="entry name" value="Hemopexin-like_dom_sf"/>
</dbReference>
<dbReference type="InterPro" id="IPR018487">
    <property type="entry name" value="Hemopexin-like_repeat"/>
</dbReference>
<evidence type="ECO:0000313" key="2">
    <source>
        <dbReference type="EMBL" id="CQR60564.1"/>
    </source>
</evidence>
<dbReference type="KEGG" id="sle:sle_11020"/>
<dbReference type="SUPFAM" id="SSF50923">
    <property type="entry name" value="Hemopexin-like domain"/>
    <property type="match status" value="1"/>
</dbReference>
<dbReference type="EMBL" id="LN831790">
    <property type="protein sequence ID" value="CQR60564.1"/>
    <property type="molecule type" value="Genomic_DNA"/>
</dbReference>
<organism evidence="2 3">
    <name type="scientific">Streptomyces leeuwenhoekii</name>
    <dbReference type="NCBI Taxonomy" id="1437453"/>
    <lineage>
        <taxon>Bacteria</taxon>
        <taxon>Bacillati</taxon>
        <taxon>Actinomycetota</taxon>
        <taxon>Actinomycetes</taxon>
        <taxon>Kitasatosporales</taxon>
        <taxon>Streptomycetaceae</taxon>
        <taxon>Streptomyces</taxon>
    </lineage>
</organism>
<dbReference type="Pfam" id="PF00045">
    <property type="entry name" value="Hemopexin"/>
    <property type="match status" value="1"/>
</dbReference>
<proteinExistence type="predicted"/>
<reference evidence="2 3" key="1">
    <citation type="submission" date="2015-02" db="EMBL/GenBank/DDBJ databases">
        <authorList>
            <person name="Gomez-Escribano P.J."/>
        </authorList>
    </citation>
    <scope>NUCLEOTIDE SEQUENCE [LARGE SCALE GENOMIC DNA]</scope>
    <source>
        <strain evidence="3">C34 (DSM 42122 / NRRL B-24963)</strain>
    </source>
</reference>
<protein>
    <submittedName>
        <fullName evidence="2">Uncharacterized protein</fullName>
    </submittedName>
</protein>
<dbReference type="AlphaFoldDB" id="A0A0F7VLP4"/>